<keyword evidence="11" id="KW-0812">Transmembrane</keyword>
<keyword evidence="7" id="KW-0325">Glycoprotein</keyword>
<comment type="caution">
    <text evidence="13">The sequence shown here is derived from an EMBL/GenBank/DDBJ whole genome shotgun (WGS) entry which is preliminary data.</text>
</comment>
<sequence length="482" mass="55379">MILGKALLIRLGSVYLALLLIFLMMDVNARPANMSAHKDKSPNSKEENEILPPDHLNGLKMEMDGHLNKDFHQEVFLGKDLEEFEEDSEPRKNRKKLKDIFSKVDINKDKSVSAKEMQRWIMEKTEEHFQEAVKENKLNFRAVDPDGDGHVAWDEYRIKFLASKGFNEKEVVEKIKNNEELKIDEERQRSSFRCENLLTKQMDPNAESIANAIFFKQLHCTGSDALTCFGLIMNENIGNLESFPENSDSITCMYTAISLTLMVHHVARSFKCRQERKLEEQISLGGGPSTQEVLENLKDRWFQADNPPADQLLNEEEFLSFLHPEHSRGMLKFMVKEIVRDLGCVEGVGLVKRLGAAGCVEGVGFDQDGDKKLTLSEFISLPVGTVENQQAQDIDDDWVRERRKEFQEVIDANHDGIVTEEELEEYMDPMNEYNALNEAKQMIAVADENQNHSLELVEILKYSEYFTGSKLMDYARNVHEEF</sequence>
<dbReference type="EMBL" id="JAAWVQ010057049">
    <property type="protein sequence ID" value="MBN3276112.1"/>
    <property type="molecule type" value="Genomic_DNA"/>
</dbReference>
<evidence type="ECO:0000256" key="2">
    <source>
        <dbReference type="ARBA" id="ARBA00022723"/>
    </source>
</evidence>
<dbReference type="Gene3D" id="1.10.238.10">
    <property type="entry name" value="EF-hand"/>
    <property type="match status" value="2"/>
</dbReference>
<evidence type="ECO:0000313" key="13">
    <source>
        <dbReference type="EMBL" id="MBN3276112.1"/>
    </source>
</evidence>
<keyword evidence="3" id="KW-0732">Signal</keyword>
<evidence type="ECO:0000256" key="11">
    <source>
        <dbReference type="SAM" id="Phobius"/>
    </source>
</evidence>
<dbReference type="Pfam" id="PF13202">
    <property type="entry name" value="EF-hand_5"/>
    <property type="match status" value="1"/>
</dbReference>
<dbReference type="Proteomes" id="UP001166093">
    <property type="component" value="Unassembled WGS sequence"/>
</dbReference>
<keyword evidence="11" id="KW-1133">Transmembrane helix</keyword>
<dbReference type="InterPro" id="IPR002048">
    <property type="entry name" value="EF_hand_dom"/>
</dbReference>
<evidence type="ECO:0000256" key="5">
    <source>
        <dbReference type="ARBA" id="ARBA00022837"/>
    </source>
</evidence>
<keyword evidence="6" id="KW-0333">Golgi apparatus</keyword>
<feature type="transmembrane region" description="Helical" evidence="11">
    <location>
        <begin position="7"/>
        <end position="25"/>
    </location>
</feature>
<evidence type="ECO:0000256" key="3">
    <source>
        <dbReference type="ARBA" id="ARBA00022729"/>
    </source>
</evidence>
<evidence type="ECO:0000256" key="4">
    <source>
        <dbReference type="ARBA" id="ARBA00022737"/>
    </source>
</evidence>
<name>A0ABS2XQ80_POLSP</name>
<evidence type="ECO:0000259" key="12">
    <source>
        <dbReference type="PROSITE" id="PS50222"/>
    </source>
</evidence>
<evidence type="ECO:0000313" key="14">
    <source>
        <dbReference type="Proteomes" id="UP001166093"/>
    </source>
</evidence>
<evidence type="ECO:0000256" key="7">
    <source>
        <dbReference type="ARBA" id="ARBA00023180"/>
    </source>
</evidence>
<feature type="domain" description="EF-hand" evidence="12">
    <location>
        <begin position="92"/>
        <end position="127"/>
    </location>
</feature>
<protein>
    <recommendedName>
        <fullName evidence="9">45 kDa calcium-binding protein</fullName>
    </recommendedName>
    <alternativeName>
        <fullName evidence="10">Stromal cell-derived factor 4</fullName>
    </alternativeName>
</protein>
<dbReference type="InterPro" id="IPR018247">
    <property type="entry name" value="EF_Hand_1_Ca_BS"/>
</dbReference>
<proteinExistence type="inferred from homology"/>
<accession>A0ABS2XQ80</accession>
<feature type="non-terminal residue" evidence="13">
    <location>
        <position position="482"/>
    </location>
</feature>
<reference evidence="13" key="1">
    <citation type="journal article" date="2021" name="Cell">
        <title>Tracing the genetic footprints of vertebrate landing in non-teleost ray-finned fishes.</title>
        <authorList>
            <person name="Bi X."/>
            <person name="Wang K."/>
            <person name="Yang L."/>
            <person name="Pan H."/>
            <person name="Jiang H."/>
            <person name="Wei Q."/>
            <person name="Fang M."/>
            <person name="Yu H."/>
            <person name="Zhu C."/>
            <person name="Cai Y."/>
            <person name="He Y."/>
            <person name="Gan X."/>
            <person name="Zeng H."/>
            <person name="Yu D."/>
            <person name="Zhu Y."/>
            <person name="Jiang H."/>
            <person name="Qiu Q."/>
            <person name="Yang H."/>
            <person name="Zhang Y.E."/>
            <person name="Wang W."/>
            <person name="Zhu M."/>
            <person name="He S."/>
            <person name="Zhang G."/>
        </authorList>
    </citation>
    <scope>NUCLEOTIDE SEQUENCE</scope>
    <source>
        <strain evidence="13">Pddl_001</strain>
    </source>
</reference>
<evidence type="ECO:0000256" key="10">
    <source>
        <dbReference type="ARBA" id="ARBA00031511"/>
    </source>
</evidence>
<dbReference type="PROSITE" id="PS50222">
    <property type="entry name" value="EF_HAND_2"/>
    <property type="match status" value="2"/>
</dbReference>
<comment type="subcellular location">
    <subcellularLocation>
        <location evidence="8">Golgi apparatus lumen</location>
    </subcellularLocation>
</comment>
<comment type="similarity">
    <text evidence="1">Belongs to the CREC family.</text>
</comment>
<keyword evidence="11" id="KW-0472">Membrane</keyword>
<feature type="non-terminal residue" evidence="13">
    <location>
        <position position="1"/>
    </location>
</feature>
<evidence type="ECO:0000256" key="6">
    <source>
        <dbReference type="ARBA" id="ARBA00023034"/>
    </source>
</evidence>
<keyword evidence="2" id="KW-0479">Metal-binding</keyword>
<feature type="domain" description="EF-hand" evidence="12">
    <location>
        <begin position="408"/>
        <end position="433"/>
    </location>
</feature>
<dbReference type="CDD" id="cd16225">
    <property type="entry name" value="EFh_CREC_cab45"/>
    <property type="match status" value="1"/>
</dbReference>
<evidence type="ECO:0000256" key="9">
    <source>
        <dbReference type="ARBA" id="ARBA00023817"/>
    </source>
</evidence>
<keyword evidence="4" id="KW-0677">Repeat</keyword>
<dbReference type="SMART" id="SM00054">
    <property type="entry name" value="EFh"/>
    <property type="match status" value="2"/>
</dbReference>
<dbReference type="PANTHER" id="PTHR10827">
    <property type="entry name" value="RETICULOCALBIN"/>
    <property type="match status" value="1"/>
</dbReference>
<gene>
    <name evidence="13" type="primary">Sdf4_0</name>
    <name evidence="13" type="ORF">GTO93_0012506</name>
</gene>
<evidence type="ECO:0000256" key="8">
    <source>
        <dbReference type="ARBA" id="ARBA00023769"/>
    </source>
</evidence>
<organism evidence="13 14">
    <name type="scientific">Polyodon spathula</name>
    <name type="common">North American paddlefish</name>
    <name type="synonym">Squalus spathula</name>
    <dbReference type="NCBI Taxonomy" id="7913"/>
    <lineage>
        <taxon>Eukaryota</taxon>
        <taxon>Metazoa</taxon>
        <taxon>Chordata</taxon>
        <taxon>Craniata</taxon>
        <taxon>Vertebrata</taxon>
        <taxon>Euteleostomi</taxon>
        <taxon>Actinopterygii</taxon>
        <taxon>Chondrostei</taxon>
        <taxon>Acipenseriformes</taxon>
        <taxon>Polyodontidae</taxon>
        <taxon>Polyodon</taxon>
    </lineage>
</organism>
<dbReference type="PANTHER" id="PTHR10827:SF98">
    <property type="entry name" value="45 KDA CALCIUM-BINDING PROTEIN"/>
    <property type="match status" value="1"/>
</dbReference>
<dbReference type="SUPFAM" id="SSF47473">
    <property type="entry name" value="EF-hand"/>
    <property type="match status" value="2"/>
</dbReference>
<dbReference type="PROSITE" id="PS00018">
    <property type="entry name" value="EF_HAND_1"/>
    <property type="match status" value="5"/>
</dbReference>
<keyword evidence="5" id="KW-0106">Calcium</keyword>
<evidence type="ECO:0000256" key="1">
    <source>
        <dbReference type="ARBA" id="ARBA00006431"/>
    </source>
</evidence>
<dbReference type="InterPro" id="IPR027240">
    <property type="entry name" value="CAB45_EFh"/>
</dbReference>
<keyword evidence="14" id="KW-1185">Reference proteome</keyword>
<dbReference type="InterPro" id="IPR011992">
    <property type="entry name" value="EF-hand-dom_pair"/>
</dbReference>